<accession>A0ABV9F666</accession>
<evidence type="ECO:0000256" key="3">
    <source>
        <dbReference type="ARBA" id="ARBA00022723"/>
    </source>
</evidence>
<dbReference type="PANTHER" id="PTHR13778:SF47">
    <property type="entry name" value="LIPOPOLYSACCHARIDE 1,3-GALACTOSYLTRANSFERASE"/>
    <property type="match status" value="1"/>
</dbReference>
<reference evidence="5" key="1">
    <citation type="journal article" date="2019" name="Int. J. Syst. Evol. Microbiol.">
        <title>The Global Catalogue of Microorganisms (GCM) 10K type strain sequencing project: providing services to taxonomists for standard genome sequencing and annotation.</title>
        <authorList>
            <consortium name="The Broad Institute Genomics Platform"/>
            <consortium name="The Broad Institute Genome Sequencing Center for Infectious Disease"/>
            <person name="Wu L."/>
            <person name="Ma J."/>
        </authorList>
    </citation>
    <scope>NUCLEOTIDE SEQUENCE [LARGE SCALE GENOMIC DNA]</scope>
    <source>
        <strain evidence="5">CCUG 49571</strain>
    </source>
</reference>
<evidence type="ECO:0000256" key="1">
    <source>
        <dbReference type="ARBA" id="ARBA00022676"/>
    </source>
</evidence>
<protein>
    <submittedName>
        <fullName evidence="4">Glycosyltransferase family 8 protein</fullName>
    </submittedName>
</protein>
<dbReference type="PANTHER" id="PTHR13778">
    <property type="entry name" value="GLYCOSYLTRANSFERASE 8 DOMAIN-CONTAINING PROTEIN"/>
    <property type="match status" value="1"/>
</dbReference>
<dbReference type="Gene3D" id="3.90.550.10">
    <property type="entry name" value="Spore Coat Polysaccharide Biosynthesis Protein SpsA, Chain A"/>
    <property type="match status" value="1"/>
</dbReference>
<evidence type="ECO:0000313" key="5">
    <source>
        <dbReference type="Proteomes" id="UP001596028"/>
    </source>
</evidence>
<evidence type="ECO:0000256" key="2">
    <source>
        <dbReference type="ARBA" id="ARBA00022679"/>
    </source>
</evidence>
<keyword evidence="5" id="KW-1185">Reference proteome</keyword>
<evidence type="ECO:0000313" key="4">
    <source>
        <dbReference type="EMBL" id="MFC4597450.1"/>
    </source>
</evidence>
<keyword evidence="2" id="KW-0808">Transferase</keyword>
<dbReference type="Proteomes" id="UP001596028">
    <property type="component" value="Unassembled WGS sequence"/>
</dbReference>
<comment type="caution">
    <text evidence="4">The sequence shown here is derived from an EMBL/GenBank/DDBJ whole genome shotgun (WGS) entry which is preliminary data.</text>
</comment>
<gene>
    <name evidence="4" type="ORF">ACFO3S_04315</name>
</gene>
<dbReference type="InterPro" id="IPR050748">
    <property type="entry name" value="Glycosyltrans_8_dom-fam"/>
</dbReference>
<dbReference type="InterPro" id="IPR002495">
    <property type="entry name" value="Glyco_trans_8"/>
</dbReference>
<proteinExistence type="predicted"/>
<keyword evidence="3" id="KW-0479">Metal-binding</keyword>
<dbReference type="CDD" id="cd04194">
    <property type="entry name" value="GT8_A4GalT_like"/>
    <property type="match status" value="1"/>
</dbReference>
<dbReference type="SUPFAM" id="SSF53448">
    <property type="entry name" value="Nucleotide-diphospho-sugar transferases"/>
    <property type="match status" value="1"/>
</dbReference>
<dbReference type="InterPro" id="IPR029044">
    <property type="entry name" value="Nucleotide-diphossugar_trans"/>
</dbReference>
<name>A0ABV9F666_9BACL</name>
<dbReference type="Pfam" id="PF01501">
    <property type="entry name" value="Glyco_transf_8"/>
    <property type="match status" value="1"/>
</dbReference>
<dbReference type="EMBL" id="JBHSEP010000002">
    <property type="protein sequence ID" value="MFC4597450.1"/>
    <property type="molecule type" value="Genomic_DNA"/>
</dbReference>
<dbReference type="RefSeq" id="WP_378092652.1">
    <property type="nucleotide sequence ID" value="NZ_JBHSEP010000002.1"/>
</dbReference>
<sequence length="297" mass="33833">MPNKPIIHIVAATDDSYVQHLGVAMKSLLIHLSHAWARFYVLHNPLSASNREKLVRTLDGERAELLFLPVESGAFSGLPTNHHINETSYAKIVIPELLKPYDLDKAIYIDCDVVVRGDLLPLWNLDLQGRSLAAVRDIGGDFRKAELGIPASSGYFNAGVLVFDMRRWTEKRLTGRVMSMMERHPDKLVFHDQDALNAVLHDDWLELPVCWNFQTNRLQGPEPANLCVIHYTGASKPWHSGCQHPYGGEYFKYLAQTSWASFRPKRNWRRMLRNAVKSALPPPLLRWLSRRKGAALH</sequence>
<organism evidence="4 5">
    <name type="scientific">Cohnella hongkongensis</name>
    <dbReference type="NCBI Taxonomy" id="178337"/>
    <lineage>
        <taxon>Bacteria</taxon>
        <taxon>Bacillati</taxon>
        <taxon>Bacillota</taxon>
        <taxon>Bacilli</taxon>
        <taxon>Bacillales</taxon>
        <taxon>Paenibacillaceae</taxon>
        <taxon>Cohnella</taxon>
    </lineage>
</organism>
<keyword evidence="1" id="KW-0328">Glycosyltransferase</keyword>